<dbReference type="NCBIfam" id="NF005891">
    <property type="entry name" value="PRK07854.1"/>
    <property type="match status" value="1"/>
</dbReference>
<gene>
    <name evidence="9" type="ORF">CMUST_04740</name>
</gene>
<name>A0A0G3H2H0_9CORY</name>
<dbReference type="InterPro" id="IPR001753">
    <property type="entry name" value="Enoyl-CoA_hydra/iso"/>
</dbReference>
<dbReference type="Proteomes" id="UP000035199">
    <property type="component" value="Chromosome"/>
</dbReference>
<dbReference type="AlphaFoldDB" id="A0A0G3H2H0"/>
<keyword evidence="5 9" id="KW-0456">Lyase</keyword>
<keyword evidence="10" id="KW-1185">Reference proteome</keyword>
<reference evidence="9 10" key="1">
    <citation type="journal article" date="2015" name="Genome Announc.">
        <title>Complete Genome Sequence of the Type Strain Corynebacterium mustelae DSM 45274, Isolated from Various Tissues of a Male Ferret with Lethal Sepsis.</title>
        <authorList>
            <person name="Ruckert C."/>
            <person name="Eimer J."/>
            <person name="Winkler A."/>
            <person name="Tauch A."/>
        </authorList>
    </citation>
    <scope>NUCLEOTIDE SEQUENCE [LARGE SCALE GENOMIC DNA]</scope>
    <source>
        <strain evidence="9 10">DSM 45274</strain>
    </source>
</reference>
<proteinExistence type="inferred from homology"/>
<sequence length="269" mass="28312">MEGSVIVTEPGNNEELLVETTGRVRVITLNRPEKRNALNADICRKIAVVVHEAAHGSSDTSRAILIRGNGKAFCAGADLGPTDAQAEATGGVYGGGFHEALHTMLRAIVNSPIPVIADIQGPAVGAGTQLSLACDLRVAGVSAWFGVPAAALGFALDSWTINRAKDLLGGSVARNMLIAHQRVTADQAAVVGFVTKIGDSQTALSFAEEVASLAPLAMKQLKGVLNERDGSYNLDAQQQELYDACWASEDAAEAKVARREKRAPIFRGR</sequence>
<dbReference type="EMBL" id="CP011542">
    <property type="protein sequence ID" value="AKK05287.1"/>
    <property type="molecule type" value="Genomic_DNA"/>
</dbReference>
<dbReference type="SUPFAM" id="SSF52096">
    <property type="entry name" value="ClpP/crotonase"/>
    <property type="match status" value="1"/>
</dbReference>
<evidence type="ECO:0000256" key="5">
    <source>
        <dbReference type="ARBA" id="ARBA00023239"/>
    </source>
</evidence>
<dbReference type="GO" id="GO:0006635">
    <property type="term" value="P:fatty acid beta-oxidation"/>
    <property type="evidence" value="ECO:0007669"/>
    <property type="project" value="TreeGrafter"/>
</dbReference>
<comment type="similarity">
    <text evidence="2 8">Belongs to the enoyl-CoA hydratase/isomerase family.</text>
</comment>
<dbReference type="STRING" id="571915.CMUST_04740"/>
<dbReference type="EC" id="4.2.1.17" evidence="9"/>
<dbReference type="PROSITE" id="PS00166">
    <property type="entry name" value="ENOYL_COA_HYDRATASE"/>
    <property type="match status" value="1"/>
</dbReference>
<dbReference type="InterPro" id="IPR018376">
    <property type="entry name" value="Enoyl-CoA_hyd/isom_CS"/>
</dbReference>
<dbReference type="Gene3D" id="3.90.226.10">
    <property type="entry name" value="2-enoyl-CoA Hydratase, Chain A, domain 1"/>
    <property type="match status" value="1"/>
</dbReference>
<dbReference type="GO" id="GO:0018812">
    <property type="term" value="F:3-hydroxyacyl-CoA dehydratase activity"/>
    <property type="evidence" value="ECO:0007669"/>
    <property type="project" value="RHEA"/>
</dbReference>
<evidence type="ECO:0000256" key="2">
    <source>
        <dbReference type="ARBA" id="ARBA00005254"/>
    </source>
</evidence>
<evidence type="ECO:0000256" key="8">
    <source>
        <dbReference type="RuleBase" id="RU003707"/>
    </source>
</evidence>
<dbReference type="Pfam" id="PF00378">
    <property type="entry name" value="ECH_1"/>
    <property type="match status" value="1"/>
</dbReference>
<dbReference type="InterPro" id="IPR029045">
    <property type="entry name" value="ClpP/crotonase-like_dom_sf"/>
</dbReference>
<dbReference type="PATRIC" id="fig|571915.4.peg.1004"/>
<evidence type="ECO:0000256" key="1">
    <source>
        <dbReference type="ARBA" id="ARBA00002994"/>
    </source>
</evidence>
<keyword evidence="4" id="KW-0443">Lipid metabolism</keyword>
<accession>A0A0G3H2H0</accession>
<keyword evidence="3" id="KW-0276">Fatty acid metabolism</keyword>
<dbReference type="KEGG" id="cmv:CMUST_04740"/>
<dbReference type="PANTHER" id="PTHR11941">
    <property type="entry name" value="ENOYL-COA HYDRATASE-RELATED"/>
    <property type="match status" value="1"/>
</dbReference>
<dbReference type="OrthoDB" id="3569436at2"/>
<reference evidence="10" key="2">
    <citation type="submission" date="2015-05" db="EMBL/GenBank/DDBJ databases">
        <title>Complete genome sequence of Corynebacterium mustelae DSM 45274, isolated from various tissues of a male ferret with lethal sepsis.</title>
        <authorList>
            <person name="Ruckert C."/>
            <person name="Albersmeier A."/>
            <person name="Winkler A."/>
            <person name="Tauch A."/>
        </authorList>
    </citation>
    <scope>NUCLEOTIDE SEQUENCE [LARGE SCALE GENOMIC DNA]</scope>
    <source>
        <strain evidence="10">DSM 45274</strain>
    </source>
</reference>
<protein>
    <submittedName>
        <fullName evidence="9">Enoyl-CoA hydratase/carnithine racemase</fullName>
        <ecNumber evidence="9">4.2.1.17</ecNumber>
    </submittedName>
</protein>
<comment type="catalytic activity">
    <reaction evidence="6">
        <text>a (3S)-3-hydroxyacyl-CoA = a (2E)-enoyl-CoA + H2O</text>
        <dbReference type="Rhea" id="RHEA:16105"/>
        <dbReference type="ChEBI" id="CHEBI:15377"/>
        <dbReference type="ChEBI" id="CHEBI:57318"/>
        <dbReference type="ChEBI" id="CHEBI:58856"/>
        <dbReference type="EC" id="4.2.1.17"/>
    </reaction>
</comment>
<evidence type="ECO:0000313" key="9">
    <source>
        <dbReference type="EMBL" id="AKK05287.1"/>
    </source>
</evidence>
<dbReference type="CDD" id="cd06558">
    <property type="entry name" value="crotonase-like"/>
    <property type="match status" value="1"/>
</dbReference>
<evidence type="ECO:0000256" key="6">
    <source>
        <dbReference type="ARBA" id="ARBA00023709"/>
    </source>
</evidence>
<evidence type="ECO:0000256" key="4">
    <source>
        <dbReference type="ARBA" id="ARBA00023098"/>
    </source>
</evidence>
<evidence type="ECO:0000256" key="7">
    <source>
        <dbReference type="ARBA" id="ARBA00023717"/>
    </source>
</evidence>
<dbReference type="RefSeq" id="WP_047261527.1">
    <property type="nucleotide sequence ID" value="NZ_CP011542.1"/>
</dbReference>
<organism evidence="9 10">
    <name type="scientific">Corynebacterium mustelae</name>
    <dbReference type="NCBI Taxonomy" id="571915"/>
    <lineage>
        <taxon>Bacteria</taxon>
        <taxon>Bacillati</taxon>
        <taxon>Actinomycetota</taxon>
        <taxon>Actinomycetes</taxon>
        <taxon>Mycobacteriales</taxon>
        <taxon>Corynebacteriaceae</taxon>
        <taxon>Corynebacterium</taxon>
    </lineage>
</organism>
<comment type="function">
    <text evidence="1">Could possibly oxidize fatty acids using specific components.</text>
</comment>
<dbReference type="PANTHER" id="PTHR11941:SF169">
    <property type="entry name" value="(7AS)-7A-METHYL-1,5-DIOXO-2,3,5,6,7,7A-HEXAHYDRO-1H-INDENE-CARBOXYL-COA HYDROLASE"/>
    <property type="match status" value="1"/>
</dbReference>
<comment type="catalytic activity">
    <reaction evidence="7">
        <text>a 4-saturated-(3S)-3-hydroxyacyl-CoA = a (3E)-enoyl-CoA + H2O</text>
        <dbReference type="Rhea" id="RHEA:20724"/>
        <dbReference type="ChEBI" id="CHEBI:15377"/>
        <dbReference type="ChEBI" id="CHEBI:58521"/>
        <dbReference type="ChEBI" id="CHEBI:137480"/>
        <dbReference type="EC" id="4.2.1.17"/>
    </reaction>
</comment>
<evidence type="ECO:0000313" key="10">
    <source>
        <dbReference type="Proteomes" id="UP000035199"/>
    </source>
</evidence>
<evidence type="ECO:0000256" key="3">
    <source>
        <dbReference type="ARBA" id="ARBA00022832"/>
    </source>
</evidence>